<dbReference type="GO" id="GO:0005634">
    <property type="term" value="C:nucleus"/>
    <property type="evidence" value="ECO:0007669"/>
    <property type="project" value="EnsemblPlants"/>
</dbReference>
<dbReference type="PANTHER" id="PTHR31110">
    <property type="entry name" value="PESTICIDAL CRYSTAL CRY8BA PROTEIN"/>
    <property type="match status" value="1"/>
</dbReference>
<evidence type="ECO:0008006" key="4">
    <source>
        <dbReference type="Google" id="ProtNLM"/>
    </source>
</evidence>
<dbReference type="HOGENOM" id="CLU_003939_1_0_1"/>
<evidence type="ECO:0000313" key="3">
    <source>
        <dbReference type="Proteomes" id="UP000017836"/>
    </source>
</evidence>
<feature type="region of interest" description="Disordered" evidence="1">
    <location>
        <begin position="71"/>
        <end position="92"/>
    </location>
</feature>
<dbReference type="AlphaFoldDB" id="U5D0F7"/>
<dbReference type="GO" id="GO:0005886">
    <property type="term" value="C:plasma membrane"/>
    <property type="evidence" value="ECO:0007669"/>
    <property type="project" value="EnsemblPlants"/>
</dbReference>
<protein>
    <recommendedName>
        <fullName evidence="4">MHD1 domain-containing protein</fullName>
    </recommendedName>
</protein>
<dbReference type="Gramene" id="ERN19071">
    <property type="protein sequence ID" value="ERN19071"/>
    <property type="gene ID" value="AMTR_s00061p00104430"/>
</dbReference>
<name>U5D0F7_AMBTC</name>
<dbReference type="GO" id="GO:0009737">
    <property type="term" value="P:response to abscisic acid"/>
    <property type="evidence" value="ECO:0007669"/>
    <property type="project" value="EnsemblPlants"/>
</dbReference>
<evidence type="ECO:0000256" key="1">
    <source>
        <dbReference type="SAM" id="MobiDB-lite"/>
    </source>
</evidence>
<organism evidence="2 3">
    <name type="scientific">Amborella trichopoda</name>
    <dbReference type="NCBI Taxonomy" id="13333"/>
    <lineage>
        <taxon>Eukaryota</taxon>
        <taxon>Viridiplantae</taxon>
        <taxon>Streptophyta</taxon>
        <taxon>Embryophyta</taxon>
        <taxon>Tracheophyta</taxon>
        <taxon>Spermatophyta</taxon>
        <taxon>Magnoliopsida</taxon>
        <taxon>Amborellales</taxon>
        <taxon>Amborellaceae</taxon>
        <taxon>Amborella</taxon>
    </lineage>
</organism>
<feature type="compositionally biased region" description="Acidic residues" evidence="1">
    <location>
        <begin position="76"/>
        <end position="91"/>
    </location>
</feature>
<accession>U5D0F7</accession>
<dbReference type="Proteomes" id="UP000017836">
    <property type="component" value="Unassembled WGS sequence"/>
</dbReference>
<evidence type="ECO:0000313" key="2">
    <source>
        <dbReference type="EMBL" id="ERN19071.1"/>
    </source>
</evidence>
<dbReference type="eggNOG" id="ENOG502QQNC">
    <property type="taxonomic scope" value="Eukaryota"/>
</dbReference>
<gene>
    <name evidence="2" type="ORF">AMTR_s00061p00104430</name>
</gene>
<dbReference type="OrthoDB" id="1896158at2759"/>
<dbReference type="OMA" id="RCRKHML"/>
<dbReference type="PANTHER" id="PTHR31110:SF3">
    <property type="entry name" value="PORTAL PROTEIN"/>
    <property type="match status" value="1"/>
</dbReference>
<proteinExistence type="predicted"/>
<keyword evidence="3" id="KW-1185">Reference proteome</keyword>
<sequence length="1194" mass="133752">MFTDGLDESALKWINQGVNGDIAEQSPLTKKFSLDSIRDPPISPLQNREYLPQTLPPLKFYSGYLGPLYNSSLDPNNEEESNASISDDNESDFSAGFEETLASSDSDLQENPRVRNCNEDLLVVGPSSEVPLSEPEVKALGVKGTWKGSLRVELPENARRFTDGDLGIREFVRNVTASSVGDNMQDAMDQYSGRDFLKRDLKPKTLSEAGNPSAPPMVDSRTGSQSFEMEATTLPGARVISETKNVYNELHAQDETNLSCDSKECLTDLGAQSHAANEPCPRYIPGEVETQMPCRQPSSMDQPAYHDIGGQSAWQFFVAYDACIRLCLHAWARGCMEAPEFLRDECMALRNAFGLHKFLLQPQHGIPWQGATADSVKECSVKSKKVIGKINVEVKKIRIIPRRKLHATYSQLGAAYMQAGAHYVRHVSALLKSGVSSIKTASSRMGFPVTSQQEVLSCFIQLKNSNEDAQLERGAAICMQPGSGVPHVFFPESQGDSLLLLVQDSKENTQGRATIQVSSLTDNPNDRIRWWPIYHEDQECVGKVQLSISTTSTSGELSSIKCGTVVETLAYDLVLEAAMRSQYFHSRNLRLHGVWQWLLAEFSDYYGISDAYTKLRYLSYVMDVATPTKDCLDLVHELLTPVIKARDENNLTRQEKRILSDCEDQVGRLLAAVFENYKSLDELSPTGLVDMLAPTSDSAAPALAPAVQIYTLLSDILSHEAQMILRNYLQTAARKRCKRHMLETDELMSCNTDGFLMDPLTISSAYLKMKNLCINISNEIQADIKIHNQHILPSFIDLPNIAASVYSTELCNKLERFLEACPPSSPSPHVTELLIATADFERDLSAWSIGSVAGGVDSKNLFHSYIMLWIMDKKNHLLEQCKADKGPLTGITTQHSTSPFVEEMYELIRDTLNEYEVVINRWPHYSLVLENAVADVERAVMKALEKQCCDILAPLKDTIPKKLGMQMQKLTRRHSVALYIVPNQLGTFLNTVKRILELLHCKVESVLRSWASYLPATGDKKAAFGEQLNGVTVMLRTKYKNYLQATVEKLVSNTEATRTTQLKRILEATKETEGEAEIRERMHLLCSQLMDTIRNLHDVFSGRLFVAICRGFWDRMGQRVLSFLESRKENRIRYKGSCYALGILDDTFASQMQRLQGNALQEKDLEPPRSVIQARSILCKDTQNTSDPSSYFYV</sequence>
<dbReference type="EMBL" id="KI392075">
    <property type="protein sequence ID" value="ERN19071.1"/>
    <property type="molecule type" value="Genomic_DNA"/>
</dbReference>
<reference evidence="3" key="1">
    <citation type="journal article" date="2013" name="Science">
        <title>The Amborella genome and the evolution of flowering plants.</title>
        <authorList>
            <consortium name="Amborella Genome Project"/>
        </authorList>
    </citation>
    <scope>NUCLEOTIDE SEQUENCE [LARGE SCALE GENOMIC DNA]</scope>
</reference>